<dbReference type="KEGG" id="saci:Sinac_3153"/>
<comment type="similarity">
    <text evidence="3 14">Belongs to the cytidine and deoxycytidylate deaminase family.</text>
</comment>
<dbReference type="EMBL" id="CP003364">
    <property type="protein sequence ID" value="AGA27426.1"/>
    <property type="molecule type" value="Genomic_DNA"/>
</dbReference>
<sequence>MAVPLDELLKAARAASQSAYCPYSKFPVGAAVLAGSRIFTGANIENASFGLTLCAERTAIFAAIIAGERTIDALALACVNAPTDAESNLRMPCGACRQVLAEFAGPETPVAVDGAGTTTLGVLLPLAFRLHGQSGR</sequence>
<name>L0DFK1_SINAD</name>
<dbReference type="eggNOG" id="COG0295">
    <property type="taxonomic scope" value="Bacteria"/>
</dbReference>
<dbReference type="GO" id="GO:0042802">
    <property type="term" value="F:identical protein binding"/>
    <property type="evidence" value="ECO:0007669"/>
    <property type="project" value="UniProtKB-ARBA"/>
</dbReference>
<evidence type="ECO:0000256" key="3">
    <source>
        <dbReference type="ARBA" id="ARBA00006576"/>
    </source>
</evidence>
<evidence type="ECO:0000256" key="10">
    <source>
        <dbReference type="ARBA" id="ARBA00049252"/>
    </source>
</evidence>
<evidence type="ECO:0000256" key="14">
    <source>
        <dbReference type="RuleBase" id="RU364006"/>
    </source>
</evidence>
<feature type="domain" description="CMP/dCMP-type deaminase" evidence="15">
    <location>
        <begin position="3"/>
        <end position="131"/>
    </location>
</feature>
<dbReference type="GO" id="GO:0005829">
    <property type="term" value="C:cytosol"/>
    <property type="evidence" value="ECO:0007669"/>
    <property type="project" value="TreeGrafter"/>
</dbReference>
<evidence type="ECO:0000256" key="5">
    <source>
        <dbReference type="ARBA" id="ARBA00018266"/>
    </source>
</evidence>
<feature type="binding site" evidence="13">
    <location>
        <position position="54"/>
    </location>
    <ligand>
        <name>Zn(2+)</name>
        <dbReference type="ChEBI" id="CHEBI:29105"/>
        <note>catalytic</note>
    </ligand>
</feature>
<dbReference type="GO" id="GO:0055086">
    <property type="term" value="P:nucleobase-containing small molecule metabolic process"/>
    <property type="evidence" value="ECO:0007669"/>
    <property type="project" value="UniProtKB-ARBA"/>
</dbReference>
<dbReference type="CDD" id="cd01283">
    <property type="entry name" value="cytidine_deaminase"/>
    <property type="match status" value="1"/>
</dbReference>
<evidence type="ECO:0000256" key="11">
    <source>
        <dbReference type="ARBA" id="ARBA00049558"/>
    </source>
</evidence>
<dbReference type="GO" id="GO:0072527">
    <property type="term" value="P:pyrimidine-containing compound metabolic process"/>
    <property type="evidence" value="ECO:0007669"/>
    <property type="project" value="UniProtKB-ARBA"/>
</dbReference>
<comment type="cofactor">
    <cofactor evidence="1 13 14">
        <name>Zn(2+)</name>
        <dbReference type="ChEBI" id="CHEBI:29105"/>
    </cofactor>
</comment>
<feature type="binding site" evidence="13">
    <location>
        <position position="93"/>
    </location>
    <ligand>
        <name>Zn(2+)</name>
        <dbReference type="ChEBI" id="CHEBI:29105"/>
        <note>catalytic</note>
    </ligand>
</feature>
<keyword evidence="6 13" id="KW-0479">Metal-binding</keyword>
<organism evidence="16 17">
    <name type="scientific">Singulisphaera acidiphila (strain ATCC BAA-1392 / DSM 18658 / VKM B-2454 / MOB10)</name>
    <dbReference type="NCBI Taxonomy" id="886293"/>
    <lineage>
        <taxon>Bacteria</taxon>
        <taxon>Pseudomonadati</taxon>
        <taxon>Planctomycetota</taxon>
        <taxon>Planctomycetia</taxon>
        <taxon>Isosphaerales</taxon>
        <taxon>Isosphaeraceae</taxon>
        <taxon>Singulisphaera</taxon>
    </lineage>
</organism>
<evidence type="ECO:0000313" key="17">
    <source>
        <dbReference type="Proteomes" id="UP000010798"/>
    </source>
</evidence>
<evidence type="ECO:0000259" key="15">
    <source>
        <dbReference type="PROSITE" id="PS51747"/>
    </source>
</evidence>
<dbReference type="PROSITE" id="PS51747">
    <property type="entry name" value="CYT_DCMP_DEAMINASES_2"/>
    <property type="match status" value="1"/>
</dbReference>
<evidence type="ECO:0000256" key="8">
    <source>
        <dbReference type="ARBA" id="ARBA00022833"/>
    </source>
</evidence>
<dbReference type="PANTHER" id="PTHR11644:SF2">
    <property type="entry name" value="CYTIDINE DEAMINASE"/>
    <property type="match status" value="1"/>
</dbReference>
<evidence type="ECO:0000256" key="13">
    <source>
        <dbReference type="PIRSR" id="PIRSR606262-3"/>
    </source>
</evidence>
<dbReference type="SUPFAM" id="SSF53927">
    <property type="entry name" value="Cytidine deaminase-like"/>
    <property type="match status" value="1"/>
</dbReference>
<dbReference type="AlphaFoldDB" id="L0DFK1"/>
<protein>
    <recommendedName>
        <fullName evidence="5 14">Cytidine deaminase</fullName>
        <ecNumber evidence="4 14">3.5.4.5</ecNumber>
    </recommendedName>
    <alternativeName>
        <fullName evidence="9 14">Cytidine aminohydrolase</fullName>
    </alternativeName>
</protein>
<dbReference type="Pfam" id="PF00383">
    <property type="entry name" value="dCMP_cyt_deam_1"/>
    <property type="match status" value="1"/>
</dbReference>
<dbReference type="HOGENOM" id="CLU_097262_1_2_0"/>
<dbReference type="Gene3D" id="3.40.140.10">
    <property type="entry name" value="Cytidine Deaminase, domain 2"/>
    <property type="match status" value="1"/>
</dbReference>
<keyword evidence="17" id="KW-1185">Reference proteome</keyword>
<evidence type="ECO:0000256" key="4">
    <source>
        <dbReference type="ARBA" id="ARBA00012783"/>
    </source>
</evidence>
<dbReference type="PROSITE" id="PS00903">
    <property type="entry name" value="CYT_DCMP_DEAMINASES_1"/>
    <property type="match status" value="1"/>
</dbReference>
<dbReference type="PANTHER" id="PTHR11644">
    <property type="entry name" value="CYTIDINE DEAMINASE"/>
    <property type="match status" value="1"/>
</dbReference>
<dbReference type="NCBIfam" id="TIGR01354">
    <property type="entry name" value="cyt_deam_tetra"/>
    <property type="match status" value="1"/>
</dbReference>
<evidence type="ECO:0000256" key="2">
    <source>
        <dbReference type="ARBA" id="ARBA00003949"/>
    </source>
</evidence>
<feature type="binding site" evidence="13">
    <location>
        <position position="96"/>
    </location>
    <ligand>
        <name>Zn(2+)</name>
        <dbReference type="ChEBI" id="CHEBI:29105"/>
        <note>catalytic</note>
    </ligand>
</feature>
<evidence type="ECO:0000256" key="12">
    <source>
        <dbReference type="PIRSR" id="PIRSR606262-1"/>
    </source>
</evidence>
<gene>
    <name evidence="16" type="ordered locus">Sinac_3153</name>
</gene>
<dbReference type="STRING" id="886293.Sinac_3153"/>
<evidence type="ECO:0000256" key="9">
    <source>
        <dbReference type="ARBA" id="ARBA00032005"/>
    </source>
</evidence>
<comment type="catalytic activity">
    <reaction evidence="10 14">
        <text>2'-deoxycytidine + H2O + H(+) = 2'-deoxyuridine + NH4(+)</text>
        <dbReference type="Rhea" id="RHEA:13433"/>
        <dbReference type="ChEBI" id="CHEBI:15377"/>
        <dbReference type="ChEBI" id="CHEBI:15378"/>
        <dbReference type="ChEBI" id="CHEBI:15698"/>
        <dbReference type="ChEBI" id="CHEBI:16450"/>
        <dbReference type="ChEBI" id="CHEBI:28938"/>
        <dbReference type="EC" id="3.5.4.5"/>
    </reaction>
</comment>
<dbReference type="GO" id="GO:0004126">
    <property type="term" value="F:cytidine deaminase activity"/>
    <property type="evidence" value="ECO:0007669"/>
    <property type="project" value="UniProtKB-UniRule"/>
</dbReference>
<dbReference type="InterPro" id="IPR050202">
    <property type="entry name" value="Cyt/Deoxycyt_deaminase"/>
</dbReference>
<dbReference type="InterPro" id="IPR016193">
    <property type="entry name" value="Cytidine_deaminase-like"/>
</dbReference>
<dbReference type="RefSeq" id="WP_015246574.1">
    <property type="nucleotide sequence ID" value="NC_019892.1"/>
</dbReference>
<comment type="catalytic activity">
    <reaction evidence="11 14">
        <text>cytidine + H2O + H(+) = uridine + NH4(+)</text>
        <dbReference type="Rhea" id="RHEA:16069"/>
        <dbReference type="ChEBI" id="CHEBI:15377"/>
        <dbReference type="ChEBI" id="CHEBI:15378"/>
        <dbReference type="ChEBI" id="CHEBI:16704"/>
        <dbReference type="ChEBI" id="CHEBI:17562"/>
        <dbReference type="ChEBI" id="CHEBI:28938"/>
        <dbReference type="EC" id="3.5.4.5"/>
    </reaction>
</comment>
<dbReference type="InterPro" id="IPR006262">
    <property type="entry name" value="Cyt_deam_tetra"/>
</dbReference>
<dbReference type="GO" id="GO:0008270">
    <property type="term" value="F:zinc ion binding"/>
    <property type="evidence" value="ECO:0007669"/>
    <property type="project" value="UniProtKB-UniRule"/>
</dbReference>
<dbReference type="NCBIfam" id="NF004064">
    <property type="entry name" value="PRK05578.1"/>
    <property type="match status" value="1"/>
</dbReference>
<proteinExistence type="inferred from homology"/>
<dbReference type="OrthoDB" id="9795347at2"/>
<accession>L0DFK1</accession>
<feature type="active site" description="Proton donor" evidence="12">
    <location>
        <position position="56"/>
    </location>
</feature>
<dbReference type="InterPro" id="IPR002125">
    <property type="entry name" value="CMP_dCMP_dom"/>
</dbReference>
<evidence type="ECO:0000256" key="1">
    <source>
        <dbReference type="ARBA" id="ARBA00001947"/>
    </source>
</evidence>
<comment type="function">
    <text evidence="2 14">This enzyme scavenges exogenous and endogenous cytidine and 2'-deoxycytidine for UMP synthesis.</text>
</comment>
<keyword evidence="7 14" id="KW-0378">Hydrolase</keyword>
<dbReference type="InterPro" id="IPR016192">
    <property type="entry name" value="APOBEC/CMP_deaminase_Zn-bd"/>
</dbReference>
<dbReference type="EC" id="3.5.4.5" evidence="4 14"/>
<dbReference type="Proteomes" id="UP000010798">
    <property type="component" value="Chromosome"/>
</dbReference>
<keyword evidence="8 13" id="KW-0862">Zinc</keyword>
<evidence type="ECO:0000256" key="7">
    <source>
        <dbReference type="ARBA" id="ARBA00022801"/>
    </source>
</evidence>
<evidence type="ECO:0000256" key="6">
    <source>
        <dbReference type="ARBA" id="ARBA00022723"/>
    </source>
</evidence>
<reference evidence="16 17" key="1">
    <citation type="submission" date="2012-02" db="EMBL/GenBank/DDBJ databases">
        <title>Complete sequence of chromosome of Singulisphaera acidiphila DSM 18658.</title>
        <authorList>
            <consortium name="US DOE Joint Genome Institute (JGI-PGF)"/>
            <person name="Lucas S."/>
            <person name="Copeland A."/>
            <person name="Lapidus A."/>
            <person name="Glavina del Rio T."/>
            <person name="Dalin E."/>
            <person name="Tice H."/>
            <person name="Bruce D."/>
            <person name="Goodwin L."/>
            <person name="Pitluck S."/>
            <person name="Peters L."/>
            <person name="Ovchinnikova G."/>
            <person name="Chertkov O."/>
            <person name="Kyrpides N."/>
            <person name="Mavromatis K."/>
            <person name="Ivanova N."/>
            <person name="Brettin T."/>
            <person name="Detter J.C."/>
            <person name="Han C."/>
            <person name="Larimer F."/>
            <person name="Land M."/>
            <person name="Hauser L."/>
            <person name="Markowitz V."/>
            <person name="Cheng J.-F."/>
            <person name="Hugenholtz P."/>
            <person name="Woyke T."/>
            <person name="Wu D."/>
            <person name="Tindall B."/>
            <person name="Pomrenke H."/>
            <person name="Brambilla E."/>
            <person name="Klenk H.-P."/>
            <person name="Eisen J.A."/>
        </authorList>
    </citation>
    <scope>NUCLEOTIDE SEQUENCE [LARGE SCALE GENOMIC DNA]</scope>
    <source>
        <strain evidence="17">ATCC BAA-1392 / DSM 18658 / VKM B-2454 / MOB10</strain>
    </source>
</reference>
<evidence type="ECO:0000313" key="16">
    <source>
        <dbReference type="EMBL" id="AGA27426.1"/>
    </source>
</evidence>